<dbReference type="Pfam" id="PF22580">
    <property type="entry name" value="KYNU_C"/>
    <property type="match status" value="1"/>
</dbReference>
<dbReference type="InterPro" id="IPR015424">
    <property type="entry name" value="PyrdxlP-dep_Trfase"/>
</dbReference>
<dbReference type="GO" id="GO:0005737">
    <property type="term" value="C:cytoplasm"/>
    <property type="evidence" value="ECO:0007669"/>
    <property type="project" value="InterPro"/>
</dbReference>
<dbReference type="PANTHER" id="PTHR14084:SF0">
    <property type="entry name" value="KYNURENINASE"/>
    <property type="match status" value="1"/>
</dbReference>
<dbReference type="InterPro" id="IPR015422">
    <property type="entry name" value="PyrdxlP-dep_Trfase_small"/>
</dbReference>
<dbReference type="GO" id="GO:0019441">
    <property type="term" value="P:L-tryptophan catabolic process to kynurenine"/>
    <property type="evidence" value="ECO:0007669"/>
    <property type="project" value="TreeGrafter"/>
</dbReference>
<dbReference type="GO" id="GO:0009435">
    <property type="term" value="P:NAD+ biosynthetic process"/>
    <property type="evidence" value="ECO:0007669"/>
    <property type="project" value="InterPro"/>
</dbReference>
<keyword evidence="1" id="KW-0663">Pyridoxal phosphate</keyword>
<evidence type="ECO:0000313" key="2">
    <source>
        <dbReference type="EMBL" id="GAI98182.1"/>
    </source>
</evidence>
<dbReference type="EMBL" id="BARW01017043">
    <property type="protein sequence ID" value="GAI98182.1"/>
    <property type="molecule type" value="Genomic_DNA"/>
</dbReference>
<comment type="caution">
    <text evidence="2">The sequence shown here is derived from an EMBL/GenBank/DDBJ whole genome shotgun (WGS) entry which is preliminary data.</text>
</comment>
<evidence type="ECO:0000256" key="1">
    <source>
        <dbReference type="ARBA" id="ARBA00022898"/>
    </source>
</evidence>
<dbReference type="Gene3D" id="3.90.1150.10">
    <property type="entry name" value="Aspartate Aminotransferase, domain 1"/>
    <property type="match status" value="1"/>
</dbReference>
<reference evidence="2" key="1">
    <citation type="journal article" date="2014" name="Front. Microbiol.">
        <title>High frequency of phylogenetically diverse reductive dehalogenase-homologous genes in deep subseafloor sedimentary metagenomes.</title>
        <authorList>
            <person name="Kawai M."/>
            <person name="Futagami T."/>
            <person name="Toyoda A."/>
            <person name="Takaki Y."/>
            <person name="Nishi S."/>
            <person name="Hori S."/>
            <person name="Arai W."/>
            <person name="Tsubouchi T."/>
            <person name="Morono Y."/>
            <person name="Uchiyama I."/>
            <person name="Ito T."/>
            <person name="Fujiyama A."/>
            <person name="Inagaki F."/>
            <person name="Takami H."/>
        </authorList>
    </citation>
    <scope>NUCLEOTIDE SEQUENCE</scope>
    <source>
        <strain evidence="2">Expedition CK06-06</strain>
    </source>
</reference>
<sequence>YLIFLLNERGLTVPPYNFRIGSPLEEKRRGGHVAIEHEDAARINKALKDRNIIPDFRYPNIIRLAPVALYNTFYEVWKVVEALQEIIDRGEQERYGQVRDAVT</sequence>
<evidence type="ECO:0008006" key="3">
    <source>
        <dbReference type="Google" id="ProtNLM"/>
    </source>
</evidence>
<dbReference type="PANTHER" id="PTHR14084">
    <property type="entry name" value="KYNURENINASE"/>
    <property type="match status" value="1"/>
</dbReference>
<dbReference type="SUPFAM" id="SSF53383">
    <property type="entry name" value="PLP-dependent transferases"/>
    <property type="match status" value="1"/>
</dbReference>
<accession>X1SYM9</accession>
<dbReference type="GO" id="GO:0030429">
    <property type="term" value="F:kynureninase activity"/>
    <property type="evidence" value="ECO:0007669"/>
    <property type="project" value="InterPro"/>
</dbReference>
<dbReference type="GO" id="GO:0030170">
    <property type="term" value="F:pyridoxal phosphate binding"/>
    <property type="evidence" value="ECO:0007669"/>
    <property type="project" value="InterPro"/>
</dbReference>
<dbReference type="GO" id="GO:0043420">
    <property type="term" value="P:anthranilate metabolic process"/>
    <property type="evidence" value="ECO:0007669"/>
    <property type="project" value="TreeGrafter"/>
</dbReference>
<name>X1SYM9_9ZZZZ</name>
<organism evidence="2">
    <name type="scientific">marine sediment metagenome</name>
    <dbReference type="NCBI Taxonomy" id="412755"/>
    <lineage>
        <taxon>unclassified sequences</taxon>
        <taxon>metagenomes</taxon>
        <taxon>ecological metagenomes</taxon>
    </lineage>
</organism>
<dbReference type="InterPro" id="IPR010111">
    <property type="entry name" value="Kynureninase"/>
</dbReference>
<dbReference type="AlphaFoldDB" id="X1SYM9"/>
<protein>
    <recommendedName>
        <fullName evidence="3">Kynureninase</fullName>
    </recommendedName>
</protein>
<gene>
    <name evidence="2" type="ORF">S12H4_29538</name>
</gene>
<proteinExistence type="predicted"/>
<feature type="non-terminal residue" evidence="2">
    <location>
        <position position="1"/>
    </location>
</feature>